<dbReference type="PROSITE" id="PS50113">
    <property type="entry name" value="PAC"/>
    <property type="match status" value="2"/>
</dbReference>
<protein>
    <submittedName>
        <fullName evidence="5">EAL domain-containing protein</fullName>
    </submittedName>
</protein>
<dbReference type="CDD" id="cd01948">
    <property type="entry name" value="EAL"/>
    <property type="match status" value="1"/>
</dbReference>
<dbReference type="SMART" id="SM00052">
    <property type="entry name" value="EAL"/>
    <property type="match status" value="1"/>
</dbReference>
<dbReference type="InterPro" id="IPR000160">
    <property type="entry name" value="GGDEF_dom"/>
</dbReference>
<dbReference type="InterPro" id="IPR043128">
    <property type="entry name" value="Rev_trsase/Diguanyl_cyclase"/>
</dbReference>
<dbReference type="InterPro" id="IPR001610">
    <property type="entry name" value="PAC"/>
</dbReference>
<dbReference type="SUPFAM" id="SSF141868">
    <property type="entry name" value="EAL domain-like"/>
    <property type="match status" value="1"/>
</dbReference>
<dbReference type="PANTHER" id="PTHR44757:SF2">
    <property type="entry name" value="BIOFILM ARCHITECTURE MAINTENANCE PROTEIN MBAA"/>
    <property type="match status" value="1"/>
</dbReference>
<organism evidence="5 6">
    <name type="scientific">Methylophilus aquaticus</name>
    <dbReference type="NCBI Taxonomy" id="1971610"/>
    <lineage>
        <taxon>Bacteria</taxon>
        <taxon>Pseudomonadati</taxon>
        <taxon>Pseudomonadota</taxon>
        <taxon>Betaproteobacteria</taxon>
        <taxon>Nitrosomonadales</taxon>
        <taxon>Methylophilaceae</taxon>
        <taxon>Methylophilus</taxon>
    </lineage>
</organism>
<dbReference type="SUPFAM" id="SSF55781">
    <property type="entry name" value="GAF domain-like"/>
    <property type="match status" value="1"/>
</dbReference>
<sequence>MTKCITAPSHQILAEQVLIAAALEKWRPLARVSCFFLAAIVDAEGCCESVYDFKAEDVRQPLLSKQPIWPCLPPSIHAALATALAHPFPEVAERMLQLPLKDTEGVWLELLFKQLPAAEHANQPPQCRVLLLIRDITAQRQSEQSLMHQDASFEKYPRGVVVCDAQQNIIEINQTFTEITGYSRADIIGHNSRIKQGPLTDPETVNQIRQALAEKRSFRGRLINYRKDGTPFWNELLIQPVLTAQGEVAYYLGLLEDVTYQLRNDEHQMIAQAVFDQVSHGLLIINPQRLLLNCNQAFTALCGYALRDIIGIKLDNIADTGMDSWQSVLSAFAHTQEYRGEIAIQHAQGPGQALWCDVTLTPVLDHHQQVAFFIALIQDVTHHKQSELSLLKHESYQRALLDSFPSMIWLKDTHGKLLTANQQYLRMCGISNQMDITGKTDADCWPAEIAQQFTERDDQVMQDHQPSRVDEALIIQGVTRWFETYRAPVLSKGAVVGSVGIAQEVTEQRRLVAYERFKFAMLEMVVQEQDAALILEKIARGIESLHPGSYCAIALAKNMGQLVQTVIAPTLPKVFLETLSQLRVEMGNGSLGTAIAIKQRVIVEDVMNHPYWLYHREAASKAGIRAGWAEPIITTGGEVLGAFGIYYQASQTPSLEEQGLIAQAAKLVSIVLERHVSQDRIQTLAYRDLVTGLPNRRQVNEILQQMREQPLEAHHSAVIYIDLDHFKWINDAHGHALGNALLAQVAERLQTVVEHHFLACMGGDEFVVVLSGLDSNQAMAQQQMQGMQHRLQKSFGRMYKVDGQKLHITASMGMALFSASSMREVDCVKAVDIAMHKAKQAGRNTVCIYDPGMQAEIATQVMLESQLREAIVMQQLRLYYQVQVDHTGRPFGAEALIRWQHPQHGLISPSQFIPIAEASGLIVEMGKWVIDQACAQIAAWQTDPKTSELSLSVNISARQFRQSNFISMVKSCIQRHHINPNALRLELTESVLLENVDDAVHIMTQLSQLGIQFSLDDFGTGYSSLQYLKKLPLYQLKIDRSFVNDIVTDSHDRTIVRTIIAMAQSMYLGVIAEGVETEAQMELLLNNGCRRYQGYLFGKPMPIDTFNQLLKNSFG</sequence>
<evidence type="ECO:0000259" key="2">
    <source>
        <dbReference type="PROSITE" id="PS50113"/>
    </source>
</evidence>
<dbReference type="PROSITE" id="PS50887">
    <property type="entry name" value="GGDEF"/>
    <property type="match status" value="1"/>
</dbReference>
<dbReference type="Gene3D" id="3.30.70.270">
    <property type="match status" value="1"/>
</dbReference>
<dbReference type="InterPro" id="IPR035965">
    <property type="entry name" value="PAS-like_dom_sf"/>
</dbReference>
<dbReference type="InterPro" id="IPR052155">
    <property type="entry name" value="Biofilm_reg_signaling"/>
</dbReference>
<dbReference type="Pfam" id="PF13426">
    <property type="entry name" value="PAS_9"/>
    <property type="match status" value="2"/>
</dbReference>
<dbReference type="Gene3D" id="3.30.450.20">
    <property type="entry name" value="PAS domain"/>
    <property type="match status" value="3"/>
</dbReference>
<feature type="domain" description="PAC" evidence="2">
    <location>
        <begin position="216"/>
        <end position="270"/>
    </location>
</feature>
<dbReference type="PANTHER" id="PTHR44757">
    <property type="entry name" value="DIGUANYLATE CYCLASE DGCP"/>
    <property type="match status" value="1"/>
</dbReference>
<dbReference type="InterPro" id="IPR013656">
    <property type="entry name" value="PAS_4"/>
</dbReference>
<evidence type="ECO:0000259" key="4">
    <source>
        <dbReference type="PROSITE" id="PS50887"/>
    </source>
</evidence>
<dbReference type="InterPro" id="IPR029016">
    <property type="entry name" value="GAF-like_dom_sf"/>
</dbReference>
<dbReference type="PROSITE" id="PS50883">
    <property type="entry name" value="EAL"/>
    <property type="match status" value="1"/>
</dbReference>
<keyword evidence="6" id="KW-1185">Reference proteome</keyword>
<dbReference type="InterPro" id="IPR003018">
    <property type="entry name" value="GAF"/>
</dbReference>
<evidence type="ECO:0000313" key="5">
    <source>
        <dbReference type="EMBL" id="MDP8566971.1"/>
    </source>
</evidence>
<dbReference type="Gene3D" id="3.30.450.40">
    <property type="match status" value="1"/>
</dbReference>
<dbReference type="Pfam" id="PF13185">
    <property type="entry name" value="GAF_2"/>
    <property type="match status" value="1"/>
</dbReference>
<feature type="domain" description="EAL" evidence="3">
    <location>
        <begin position="860"/>
        <end position="1114"/>
    </location>
</feature>
<dbReference type="Pfam" id="PF08448">
    <property type="entry name" value="PAS_4"/>
    <property type="match status" value="1"/>
</dbReference>
<dbReference type="CDD" id="cd01949">
    <property type="entry name" value="GGDEF"/>
    <property type="match status" value="1"/>
</dbReference>
<proteinExistence type="predicted"/>
<dbReference type="SMART" id="SM00091">
    <property type="entry name" value="PAS"/>
    <property type="match status" value="3"/>
</dbReference>
<dbReference type="SUPFAM" id="SSF55785">
    <property type="entry name" value="PYP-like sensor domain (PAS domain)"/>
    <property type="match status" value="3"/>
</dbReference>
<dbReference type="InterPro" id="IPR000700">
    <property type="entry name" value="PAS-assoc_C"/>
</dbReference>
<dbReference type="SUPFAM" id="SSF55073">
    <property type="entry name" value="Nucleotide cyclase"/>
    <property type="match status" value="1"/>
</dbReference>
<dbReference type="NCBIfam" id="TIGR00229">
    <property type="entry name" value="sensory_box"/>
    <property type="match status" value="3"/>
</dbReference>
<dbReference type="NCBIfam" id="TIGR00254">
    <property type="entry name" value="GGDEF"/>
    <property type="match status" value="1"/>
</dbReference>
<dbReference type="SMART" id="SM00065">
    <property type="entry name" value="GAF"/>
    <property type="match status" value="1"/>
</dbReference>
<dbReference type="InterPro" id="IPR001633">
    <property type="entry name" value="EAL_dom"/>
</dbReference>
<dbReference type="EMBL" id="JAVCAP010000006">
    <property type="protein sequence ID" value="MDP8566971.1"/>
    <property type="molecule type" value="Genomic_DNA"/>
</dbReference>
<dbReference type="SMART" id="SM00086">
    <property type="entry name" value="PAC"/>
    <property type="match status" value="3"/>
</dbReference>
<dbReference type="Gene3D" id="3.20.20.450">
    <property type="entry name" value="EAL domain"/>
    <property type="match status" value="1"/>
</dbReference>
<dbReference type="RefSeq" id="WP_306388680.1">
    <property type="nucleotide sequence ID" value="NZ_JAVCAP010000006.1"/>
</dbReference>
<gene>
    <name evidence="5" type="ORF">Q9291_03820</name>
</gene>
<dbReference type="CDD" id="cd00130">
    <property type="entry name" value="PAS"/>
    <property type="match status" value="3"/>
</dbReference>
<dbReference type="Proteomes" id="UP001225906">
    <property type="component" value="Unassembled WGS sequence"/>
</dbReference>
<accession>A0ABT9JQY5</accession>
<reference evidence="6" key="1">
    <citation type="journal article" date="2019" name="Int. J. Syst. Evol. Microbiol.">
        <title>The Global Catalogue of Microorganisms (GCM) 10K type strain sequencing project: providing services to taxonomists for standard genome sequencing and annotation.</title>
        <authorList>
            <consortium name="The Broad Institute Genomics Platform"/>
            <consortium name="The Broad Institute Genome Sequencing Center for Infectious Disease"/>
            <person name="Wu L."/>
            <person name="Ma J."/>
        </authorList>
    </citation>
    <scope>NUCLEOTIDE SEQUENCE [LARGE SCALE GENOMIC DNA]</scope>
    <source>
        <strain evidence="6">VKM B-3159</strain>
    </source>
</reference>
<evidence type="ECO:0000313" key="6">
    <source>
        <dbReference type="Proteomes" id="UP001225906"/>
    </source>
</evidence>
<dbReference type="InterPro" id="IPR035919">
    <property type="entry name" value="EAL_sf"/>
</dbReference>
<name>A0ABT9JQY5_9PROT</name>
<dbReference type="InterPro" id="IPR029787">
    <property type="entry name" value="Nucleotide_cyclase"/>
</dbReference>
<comment type="caution">
    <text evidence="5">The sequence shown here is derived from an EMBL/GenBank/DDBJ whole genome shotgun (WGS) entry which is preliminary data.</text>
</comment>
<feature type="domain" description="PAC" evidence="2">
    <location>
        <begin position="338"/>
        <end position="392"/>
    </location>
</feature>
<dbReference type="SMART" id="SM00267">
    <property type="entry name" value="GGDEF"/>
    <property type="match status" value="1"/>
</dbReference>
<evidence type="ECO:0000259" key="3">
    <source>
        <dbReference type="PROSITE" id="PS50883"/>
    </source>
</evidence>
<dbReference type="PROSITE" id="PS50112">
    <property type="entry name" value="PAS"/>
    <property type="match status" value="1"/>
</dbReference>
<dbReference type="InterPro" id="IPR000014">
    <property type="entry name" value="PAS"/>
</dbReference>
<feature type="domain" description="GGDEF" evidence="4">
    <location>
        <begin position="714"/>
        <end position="851"/>
    </location>
</feature>
<feature type="domain" description="PAS" evidence="1">
    <location>
        <begin position="153"/>
        <end position="221"/>
    </location>
</feature>
<dbReference type="Pfam" id="PF00990">
    <property type="entry name" value="GGDEF"/>
    <property type="match status" value="1"/>
</dbReference>
<dbReference type="Pfam" id="PF00563">
    <property type="entry name" value="EAL"/>
    <property type="match status" value="1"/>
</dbReference>
<evidence type="ECO:0000259" key="1">
    <source>
        <dbReference type="PROSITE" id="PS50112"/>
    </source>
</evidence>